<keyword evidence="2" id="KW-0963">Cytoplasm</keyword>
<dbReference type="OrthoDB" id="8904770at2759"/>
<dbReference type="InterPro" id="IPR011993">
    <property type="entry name" value="PH-like_dom_sf"/>
</dbReference>
<feature type="region of interest" description="Disordered" evidence="5">
    <location>
        <begin position="122"/>
        <end position="181"/>
    </location>
</feature>
<reference evidence="7" key="1">
    <citation type="submission" date="2025-08" db="UniProtKB">
        <authorList>
            <consortium name="Ensembl"/>
        </authorList>
    </citation>
    <scope>IDENTIFICATION</scope>
</reference>
<dbReference type="OMA" id="KHCYRIT"/>
<keyword evidence="3" id="KW-0677">Repeat</keyword>
<dbReference type="Pfam" id="PF00169">
    <property type="entry name" value="PH"/>
    <property type="match status" value="1"/>
</dbReference>
<dbReference type="SMART" id="SM00233">
    <property type="entry name" value="PH"/>
    <property type="match status" value="2"/>
</dbReference>
<evidence type="ECO:0000313" key="7">
    <source>
        <dbReference type="Ensembl" id="ENSDLAP00005009804.2"/>
    </source>
</evidence>
<evidence type="ECO:0000256" key="1">
    <source>
        <dbReference type="ARBA" id="ARBA00004496"/>
    </source>
</evidence>
<proteinExistence type="predicted"/>
<keyword evidence="8" id="KW-1185">Reference proteome</keyword>
<evidence type="ECO:0000256" key="2">
    <source>
        <dbReference type="ARBA" id="ARBA00022490"/>
    </source>
</evidence>
<dbReference type="AlphaFoldDB" id="A0A8C4DVT7"/>
<comment type="subcellular location">
    <subcellularLocation>
        <location evidence="1">Cytoplasm</location>
    </subcellularLocation>
</comment>
<dbReference type="GeneID" id="127360067"/>
<dbReference type="InterPro" id="IPR001849">
    <property type="entry name" value="PH_domain"/>
</dbReference>
<dbReference type="PANTHER" id="PTHR14338:SF9">
    <property type="entry name" value="ACTIN FILAMENT-ASSOCIATED PROTEIN 1-LIKE 2"/>
    <property type="match status" value="1"/>
</dbReference>
<dbReference type="PROSITE" id="PS50003">
    <property type="entry name" value="PH_DOMAIN"/>
    <property type="match status" value="2"/>
</dbReference>
<accession>A0A8C4DVT7</accession>
<dbReference type="GO" id="GO:0017124">
    <property type="term" value="F:SH3 domain binding"/>
    <property type="evidence" value="ECO:0007669"/>
    <property type="project" value="TreeGrafter"/>
</dbReference>
<dbReference type="PANTHER" id="PTHR14338">
    <property type="entry name" value="ACTIN FILAMENT-ASSOCIATED PROTEIN 1 FAMILY MEMBER"/>
    <property type="match status" value="1"/>
</dbReference>
<feature type="compositionally biased region" description="Acidic residues" evidence="5">
    <location>
        <begin position="171"/>
        <end position="181"/>
    </location>
</feature>
<feature type="region of interest" description="Disordered" evidence="5">
    <location>
        <begin position="1"/>
        <end position="23"/>
    </location>
</feature>
<evidence type="ECO:0000256" key="5">
    <source>
        <dbReference type="SAM" id="MobiDB-lite"/>
    </source>
</evidence>
<organism evidence="7 8">
    <name type="scientific">Dicentrarchus labrax</name>
    <name type="common">European seabass</name>
    <name type="synonym">Morone labrax</name>
    <dbReference type="NCBI Taxonomy" id="13489"/>
    <lineage>
        <taxon>Eukaryota</taxon>
        <taxon>Metazoa</taxon>
        <taxon>Chordata</taxon>
        <taxon>Craniata</taxon>
        <taxon>Vertebrata</taxon>
        <taxon>Euteleostomi</taxon>
        <taxon>Actinopterygii</taxon>
        <taxon>Neopterygii</taxon>
        <taxon>Teleostei</taxon>
        <taxon>Neoteleostei</taxon>
        <taxon>Acanthomorphata</taxon>
        <taxon>Eupercaria</taxon>
        <taxon>Moronidae</taxon>
        <taxon>Dicentrarchus</taxon>
    </lineage>
</organism>
<evidence type="ECO:0000313" key="8">
    <source>
        <dbReference type="Proteomes" id="UP000694389"/>
    </source>
</evidence>
<keyword evidence="4" id="KW-0175">Coiled coil</keyword>
<feature type="region of interest" description="Disordered" evidence="5">
    <location>
        <begin position="376"/>
        <end position="396"/>
    </location>
</feature>
<dbReference type="Ensembl" id="ENSDLAT00005010737.2">
    <property type="protein sequence ID" value="ENSDLAP00005009804.2"/>
    <property type="gene ID" value="ENSDLAG00005005131.2"/>
</dbReference>
<feature type="domain" description="PH" evidence="6">
    <location>
        <begin position="203"/>
        <end position="299"/>
    </location>
</feature>
<evidence type="ECO:0000256" key="3">
    <source>
        <dbReference type="ARBA" id="ARBA00022737"/>
    </source>
</evidence>
<dbReference type="SUPFAM" id="SSF50729">
    <property type="entry name" value="PH domain-like"/>
    <property type="match status" value="2"/>
</dbReference>
<reference evidence="7" key="2">
    <citation type="submission" date="2025-09" db="UniProtKB">
        <authorList>
            <consortium name="Ensembl"/>
        </authorList>
    </citation>
    <scope>IDENTIFICATION</scope>
</reference>
<gene>
    <name evidence="7" type="primary">si:dkey-220o5.5</name>
</gene>
<dbReference type="GO" id="GO:0005829">
    <property type="term" value="C:cytosol"/>
    <property type="evidence" value="ECO:0007669"/>
    <property type="project" value="TreeGrafter"/>
</dbReference>
<dbReference type="Gene3D" id="2.30.29.30">
    <property type="entry name" value="Pleckstrin-homology domain (PH domain)/Phosphotyrosine-binding domain (PTB)"/>
    <property type="match status" value="2"/>
</dbReference>
<sequence>MFGTLRRRHETEDQLLTSQTDRQTDMDKQKVLAKLIWDLQSFLSVLDSENLSYIAQAQKKSISELLSKLQTNDTPVEDAEYMIMSCPSLSPSNEQIDSPGTEGVRSSELVLKRDSLVWLRNGGPIVPPPLPPGGLGGDDEDTYEEAEPYVADTTTSNTEKAESDSSHYESYGDEDDDDDEPVKDRAHYIQWSASQPCLRPVPESRLCGYLWRRKWLGQWTKQLFIIRNDVLLCYKCAQDLLPQLELSLRGCQLVYKSKCNRKIQHQLKLVPLGSETLVLGYGSFQQADEWKKVIEEVSVGGEMETQSSLSLIRSDQLLSCRSSTVQTDSEEEKPSAPCSFNKDKGNKGFLSVLMNCQWQSLLCQVEAGLLNMFGEEEHEEEEEEEEEGGEVKRERSPQYTVQLRGCEVRAGPDTDHSYRITLSTLGDQVAVLEVSSSDEKERWLKLLQDGANHSHHGNNTQEHTGGALSGLQIRKFPTSNTYMDDPFHLNVTGRDQPIYSNTSILEHMFQGSQDSVHCSSVSSRDSMTYSNTIFTTHNRKSVEVERGVQKLELTGKRTVQLRAGSETNLASAGKQNKRTFRQSLAVCTERAQAGFLNPLLRRTASAKNTLRRAPSALFIEHGKVFQKRKEWETKAAA</sequence>
<name>A0A8C4DVT7_DICLA</name>
<dbReference type="GeneTree" id="ENSGT00950000183067"/>
<dbReference type="RefSeq" id="XP_051250285.1">
    <property type="nucleotide sequence ID" value="XM_051394325.1"/>
</dbReference>
<feature type="compositionally biased region" description="Acidic residues" evidence="5">
    <location>
        <begin position="376"/>
        <end position="388"/>
    </location>
</feature>
<feature type="domain" description="PH" evidence="6">
    <location>
        <begin position="343"/>
        <end position="452"/>
    </location>
</feature>
<dbReference type="InterPro" id="IPR030113">
    <property type="entry name" value="AFAP"/>
</dbReference>
<protein>
    <recommendedName>
        <fullName evidence="6">PH domain-containing protein</fullName>
    </recommendedName>
</protein>
<evidence type="ECO:0000256" key="4">
    <source>
        <dbReference type="ARBA" id="ARBA00023054"/>
    </source>
</evidence>
<feature type="compositionally biased region" description="Acidic residues" evidence="5">
    <location>
        <begin position="137"/>
        <end position="147"/>
    </location>
</feature>
<dbReference type="Proteomes" id="UP000694389">
    <property type="component" value="Unassembled WGS sequence"/>
</dbReference>
<evidence type="ECO:0000259" key="6">
    <source>
        <dbReference type="PROSITE" id="PS50003"/>
    </source>
</evidence>